<keyword evidence="2" id="KW-0677">Repeat</keyword>
<comment type="subcellular location">
    <subcellularLocation>
        <location evidence="1">Cell envelope</location>
    </subcellularLocation>
</comment>
<dbReference type="PANTHER" id="PTHR47870">
    <property type="entry name" value="CYTOCHROME C-TYPE BIOGENESIS PROTEIN CCMH"/>
    <property type="match status" value="1"/>
</dbReference>
<dbReference type="Pfam" id="PF23892">
    <property type="entry name" value="Ig_CycH"/>
    <property type="match status" value="1"/>
</dbReference>
<dbReference type="GO" id="GO:0030313">
    <property type="term" value="C:cell envelope"/>
    <property type="evidence" value="ECO:0007669"/>
    <property type="project" value="UniProtKB-SubCell"/>
</dbReference>
<dbReference type="Gene3D" id="1.25.40.10">
    <property type="entry name" value="Tetratricopeptide repeat domain"/>
    <property type="match status" value="1"/>
</dbReference>
<reference evidence="10" key="1">
    <citation type="submission" date="2018-06" db="EMBL/GenBank/DDBJ databases">
        <title>Description of a new Polynucleobacter species.</title>
        <authorList>
            <person name="Hahn M.W."/>
        </authorList>
    </citation>
    <scope>NUCLEOTIDE SEQUENCE [LARGE SCALE GENOMIC DNA]</scope>
    <source>
        <strain evidence="10">MG-25-Pas1-D2</strain>
    </source>
</reference>
<evidence type="ECO:0000256" key="2">
    <source>
        <dbReference type="ARBA" id="ARBA00022737"/>
    </source>
</evidence>
<feature type="transmembrane region" description="Helical" evidence="6">
    <location>
        <begin position="6"/>
        <end position="25"/>
    </location>
</feature>
<feature type="domain" description="Cytochrome c-type biogenesis protein H Ig-like" evidence="7">
    <location>
        <begin position="289"/>
        <end position="389"/>
    </location>
</feature>
<evidence type="ECO:0000256" key="6">
    <source>
        <dbReference type="SAM" id="Phobius"/>
    </source>
</evidence>
<feature type="transmembrane region" description="Helical" evidence="6">
    <location>
        <begin position="93"/>
        <end position="111"/>
    </location>
</feature>
<gene>
    <name evidence="9" type="primary">ccmI</name>
    <name evidence="9" type="ORF">Pas1_02165</name>
</gene>
<protein>
    <submittedName>
        <fullName evidence="9">C-type cytochrome biogenesis protein CcmI</fullName>
    </submittedName>
</protein>
<keyword evidence="6" id="KW-0472">Membrane</keyword>
<accession>A0A2Z4JQZ7</accession>
<dbReference type="Proteomes" id="UP000248592">
    <property type="component" value="Chromosome"/>
</dbReference>
<dbReference type="RefSeq" id="WP_112294380.1">
    <property type="nucleotide sequence ID" value="NZ_CBCSBS010000001.1"/>
</dbReference>
<keyword evidence="4" id="KW-0802">TPR repeat</keyword>
<evidence type="ECO:0000313" key="10">
    <source>
        <dbReference type="Proteomes" id="UP000248592"/>
    </source>
</evidence>
<dbReference type="InterPro" id="IPR056413">
    <property type="entry name" value="TPR_CcmH_CycH"/>
</dbReference>
<dbReference type="Pfam" id="PF23914">
    <property type="entry name" value="TPR_CcmH_CycH"/>
    <property type="match status" value="1"/>
</dbReference>
<dbReference type="InterPro" id="IPR056412">
    <property type="entry name" value="Ig_CycH"/>
</dbReference>
<evidence type="ECO:0000259" key="7">
    <source>
        <dbReference type="Pfam" id="PF23892"/>
    </source>
</evidence>
<dbReference type="GO" id="GO:0005886">
    <property type="term" value="C:plasma membrane"/>
    <property type="evidence" value="ECO:0007669"/>
    <property type="project" value="TreeGrafter"/>
</dbReference>
<evidence type="ECO:0000259" key="8">
    <source>
        <dbReference type="Pfam" id="PF23914"/>
    </source>
</evidence>
<dbReference type="PANTHER" id="PTHR47870:SF1">
    <property type="entry name" value="CYTOCHROME C-TYPE BIOGENESIS PROTEIN CCMH"/>
    <property type="match status" value="1"/>
</dbReference>
<evidence type="ECO:0000256" key="5">
    <source>
        <dbReference type="SAM" id="Coils"/>
    </source>
</evidence>
<evidence type="ECO:0000256" key="1">
    <source>
        <dbReference type="ARBA" id="ARBA00004196"/>
    </source>
</evidence>
<name>A0A2Z4JQZ7_9BURK</name>
<dbReference type="InterPro" id="IPR051263">
    <property type="entry name" value="C-type_cytochrome_biogenesis"/>
</dbReference>
<dbReference type="EMBL" id="CP030085">
    <property type="protein sequence ID" value="AWW49284.1"/>
    <property type="molecule type" value="Genomic_DNA"/>
</dbReference>
<feature type="coiled-coil region" evidence="5">
    <location>
        <begin position="32"/>
        <end position="59"/>
    </location>
</feature>
<proteinExistence type="predicted"/>
<dbReference type="GO" id="GO:0017004">
    <property type="term" value="P:cytochrome complex assembly"/>
    <property type="evidence" value="ECO:0007669"/>
    <property type="project" value="UniProtKB-KW"/>
</dbReference>
<evidence type="ECO:0000256" key="3">
    <source>
        <dbReference type="ARBA" id="ARBA00022748"/>
    </source>
</evidence>
<keyword evidence="6" id="KW-1133">Transmembrane helix</keyword>
<keyword evidence="5" id="KW-0175">Coiled coil</keyword>
<dbReference type="NCBIfam" id="TIGR03142">
    <property type="entry name" value="cytochro_ccmI"/>
    <property type="match status" value="1"/>
</dbReference>
<evidence type="ECO:0000256" key="4">
    <source>
        <dbReference type="ARBA" id="ARBA00022803"/>
    </source>
</evidence>
<dbReference type="InterPro" id="IPR011990">
    <property type="entry name" value="TPR-like_helical_dom_sf"/>
</dbReference>
<keyword evidence="6" id="KW-0812">Transmembrane</keyword>
<feature type="domain" description="Cytochrome c-type biogenesis protein H TPR" evidence="8">
    <location>
        <begin position="121"/>
        <end position="257"/>
    </location>
</feature>
<dbReference type="AlphaFoldDB" id="A0A2Z4JQZ7"/>
<evidence type="ECO:0000313" key="9">
    <source>
        <dbReference type="EMBL" id="AWW49284.1"/>
    </source>
</evidence>
<keyword evidence="3" id="KW-0201">Cytochrome c-type biogenesis</keyword>
<dbReference type="InterPro" id="IPR017560">
    <property type="entry name" value="Cyt_c_biogenesis_CcmI"/>
</dbReference>
<dbReference type="SUPFAM" id="SSF48452">
    <property type="entry name" value="TPR-like"/>
    <property type="match status" value="1"/>
</dbReference>
<organism evidence="9 10">
    <name type="scientific">Polynucleobacter paneuropaeus</name>
    <dbReference type="NCBI Taxonomy" id="2527775"/>
    <lineage>
        <taxon>Bacteria</taxon>
        <taxon>Pseudomonadati</taxon>
        <taxon>Pseudomonadota</taxon>
        <taxon>Betaproteobacteria</taxon>
        <taxon>Burkholderiales</taxon>
        <taxon>Burkholderiaceae</taxon>
        <taxon>Polynucleobacter</taxon>
    </lineage>
</organism>
<sequence>MMSFLIPAFCILLLALGLLLRPLFFRRRAASTSRRQMNAAIYREELEKLEQERQTGEIDTASYEMAHAELRHRLFQDTQEVDDQASFGSTKKTIVFVCLAIVLLSSGIYFYQGDALKIAEENAKQPVSQADVEKMVSEFAAKMEKDPTNLQGWAMLARSYRVMGRIPEAIKAYERAGSYINNQPELLADYADLLAANANGNFSGKPHQLIAQALKLDPNNFLALWLAGSDAFSTKQFALAVQNWEKLAKQLPPQSEEARAVMNSIAEARAKGHLAAPIASAGKGIGGVITITPDLASRVKPDQLVMVIARKPGERMPVAVLKRPVSAFPMRFTLDDSLAMNPAALISQQSEVTIEVRISKTGMAKAEAGDLISNVQTVKVGSSNLRINVDQVQK</sequence>